<name>A0ACC0BFB4_CATRO</name>
<organism evidence="1 2">
    <name type="scientific">Catharanthus roseus</name>
    <name type="common">Madagascar periwinkle</name>
    <name type="synonym">Vinca rosea</name>
    <dbReference type="NCBI Taxonomy" id="4058"/>
    <lineage>
        <taxon>Eukaryota</taxon>
        <taxon>Viridiplantae</taxon>
        <taxon>Streptophyta</taxon>
        <taxon>Embryophyta</taxon>
        <taxon>Tracheophyta</taxon>
        <taxon>Spermatophyta</taxon>
        <taxon>Magnoliopsida</taxon>
        <taxon>eudicotyledons</taxon>
        <taxon>Gunneridae</taxon>
        <taxon>Pentapetalae</taxon>
        <taxon>asterids</taxon>
        <taxon>lamiids</taxon>
        <taxon>Gentianales</taxon>
        <taxon>Apocynaceae</taxon>
        <taxon>Rauvolfioideae</taxon>
        <taxon>Vinceae</taxon>
        <taxon>Catharanthinae</taxon>
        <taxon>Catharanthus</taxon>
    </lineage>
</organism>
<sequence>MAIFFFKMKMKKKAFSEMGEELKDEEWLLSRICLVTLPFSSHAIFWCNMSRMTTNYQFFEDLESAIARKKITVRVTRICYWNIVQDESYSEIFIHERKVTIQEIEFERYEAEKYYTCKVMVLYMNNEFYYKSCMVHVESAWFVLFYKEVEKVIRHDIETIVQLYLKPKCGHIGWLCDGTKVTGNLVNPEESVITSCDMEVQLRKVESIRKANELMCLKRFILEKNLQIKKERNQSAKRKSYKKIEDQPLCDYQDQDSGTIRIRIASAKKFLYLFCFPDKIWKIHMHSDHKDDINNDSIYSDEEVSYEELQDKYSLKDSLKKLKAQIKGATERVNVTKGKIARLNTRKAKLDEIISMGRPAGMKSGLGYSGKNLNHTIGTHVTQHESSYTTFGKLEGVFVKNILGRAEKRNLIKKHKLRKPPLMCDYCKMIGHMWHQCYRRIGDLKQGRKLNTHTLTKGEVKILCSLCPKKKKSELLPFDPEPERLQEVNLSSQGRWLERGSRIAENKAKQRFDSNLLWMIGCPTVAGVYRQTWASFSSNLLRMVGLARPSVVGYRDFSALATRDLPWTEVLALPSMVGSRARVGGTTPDPTPNIRPFPEFLTDSTREWLVDRDSLNIIVGKYFDEEVIELFRLENPFRGLGWVPLLRLSSDCYPDLVQEFYTYMLHKRTRVVLPSSPMSIGRTMIINPTATSDSIHNIQQLWLPMG</sequence>
<dbReference type="EMBL" id="CM044703">
    <property type="protein sequence ID" value="KAI5671356.1"/>
    <property type="molecule type" value="Genomic_DNA"/>
</dbReference>
<comment type="caution">
    <text evidence="1">The sequence shown here is derived from an EMBL/GenBank/DDBJ whole genome shotgun (WGS) entry which is preliminary data.</text>
</comment>
<dbReference type="Proteomes" id="UP001060085">
    <property type="component" value="Linkage Group LG03"/>
</dbReference>
<evidence type="ECO:0000313" key="2">
    <source>
        <dbReference type="Proteomes" id="UP001060085"/>
    </source>
</evidence>
<accession>A0ACC0BFB4</accession>
<reference evidence="2" key="1">
    <citation type="journal article" date="2023" name="Nat. Plants">
        <title>Single-cell RNA sequencing provides a high-resolution roadmap for understanding the multicellular compartmentation of specialized metabolism.</title>
        <authorList>
            <person name="Sun S."/>
            <person name="Shen X."/>
            <person name="Li Y."/>
            <person name="Li Y."/>
            <person name="Wang S."/>
            <person name="Li R."/>
            <person name="Zhang H."/>
            <person name="Shen G."/>
            <person name="Guo B."/>
            <person name="Wei J."/>
            <person name="Xu J."/>
            <person name="St-Pierre B."/>
            <person name="Chen S."/>
            <person name="Sun C."/>
        </authorList>
    </citation>
    <scope>NUCLEOTIDE SEQUENCE [LARGE SCALE GENOMIC DNA]</scope>
</reference>
<evidence type="ECO:0000313" key="1">
    <source>
        <dbReference type="EMBL" id="KAI5671356.1"/>
    </source>
</evidence>
<gene>
    <name evidence="1" type="ORF">M9H77_11720</name>
</gene>
<keyword evidence="2" id="KW-1185">Reference proteome</keyword>
<protein>
    <submittedName>
        <fullName evidence="1">Uncharacterized protein</fullName>
    </submittedName>
</protein>
<proteinExistence type="predicted"/>